<proteinExistence type="predicted"/>
<dbReference type="Proteomes" id="UP000053429">
    <property type="component" value="Unassembled WGS sequence"/>
</dbReference>
<dbReference type="EMBL" id="LMWY01000063">
    <property type="protein sequence ID" value="KUN91898.1"/>
    <property type="molecule type" value="Genomic_DNA"/>
</dbReference>
<dbReference type="RefSeq" id="WP_062724825.1">
    <property type="nucleotide sequence ID" value="NZ_KQ948946.1"/>
</dbReference>
<comment type="caution">
    <text evidence="1">The sequence shown here is derived from an EMBL/GenBank/DDBJ whole genome shotgun (WGS) entry which is preliminary data.</text>
</comment>
<accession>A0A101TGG3</accession>
<protein>
    <submittedName>
        <fullName evidence="1">Uncharacterized protein</fullName>
    </submittedName>
</protein>
<name>A0A101TGG3_9ACTN</name>
<reference evidence="1 2" key="1">
    <citation type="submission" date="2015-10" db="EMBL/GenBank/DDBJ databases">
        <title>Draft genome sequence of Streptomyces caeruleatus NRRL B-24802, type strain for the species Streptomyces caeruleatus.</title>
        <authorList>
            <person name="Ruckert C."/>
            <person name="Winkler A."/>
            <person name="Kalinowski J."/>
            <person name="Kampfer P."/>
            <person name="Glaeser S."/>
        </authorList>
    </citation>
    <scope>NUCLEOTIDE SEQUENCE [LARGE SCALE GENOMIC DNA]</scope>
    <source>
        <strain evidence="1 2">NRRL B-24802</strain>
    </source>
</reference>
<keyword evidence="2" id="KW-1185">Reference proteome</keyword>
<dbReference type="AlphaFoldDB" id="A0A101TGG3"/>
<sequence>MNTPLDTFLSDQALATARDLAGRGTPAVVVLPDTGTCNWCDCDVLAKGHDSEFCAGCPREAASALHVYSATTGQREWHITICPSHKDDAMRFITAIVASGGLQ</sequence>
<dbReference type="STRING" id="661399.AQJ67_41445"/>
<evidence type="ECO:0000313" key="1">
    <source>
        <dbReference type="EMBL" id="KUN91898.1"/>
    </source>
</evidence>
<evidence type="ECO:0000313" key="2">
    <source>
        <dbReference type="Proteomes" id="UP000053429"/>
    </source>
</evidence>
<gene>
    <name evidence="1" type="ORF">AQJ67_41445</name>
</gene>
<organism evidence="1 2">
    <name type="scientific">Streptomyces caeruleatus</name>
    <dbReference type="NCBI Taxonomy" id="661399"/>
    <lineage>
        <taxon>Bacteria</taxon>
        <taxon>Bacillati</taxon>
        <taxon>Actinomycetota</taxon>
        <taxon>Actinomycetes</taxon>
        <taxon>Kitasatosporales</taxon>
        <taxon>Streptomycetaceae</taxon>
        <taxon>Streptomyces</taxon>
    </lineage>
</organism>